<dbReference type="PANTHER" id="PTHR15680">
    <property type="entry name" value="RIBOSOMAL PROTEIN L19"/>
    <property type="match status" value="1"/>
</dbReference>
<dbReference type="InterPro" id="IPR008991">
    <property type="entry name" value="Translation_prot_SH3-like_sf"/>
</dbReference>
<dbReference type="AlphaFoldDB" id="A0A0G0DP36"/>
<evidence type="ECO:0000256" key="2">
    <source>
        <dbReference type="ARBA" id="ARBA00022980"/>
    </source>
</evidence>
<dbReference type="InterPro" id="IPR018257">
    <property type="entry name" value="Ribosomal_bL19_CS"/>
</dbReference>
<dbReference type="NCBIfam" id="TIGR01024">
    <property type="entry name" value="rplS_bact"/>
    <property type="match status" value="1"/>
</dbReference>
<dbReference type="GO" id="GO:0003735">
    <property type="term" value="F:structural constituent of ribosome"/>
    <property type="evidence" value="ECO:0007669"/>
    <property type="project" value="InterPro"/>
</dbReference>
<dbReference type="PIRSF" id="PIRSF002191">
    <property type="entry name" value="Ribosomal_L19"/>
    <property type="match status" value="1"/>
</dbReference>
<reference evidence="7 8" key="1">
    <citation type="journal article" date="2015" name="Nature">
        <title>rRNA introns, odd ribosomes, and small enigmatic genomes across a large radiation of phyla.</title>
        <authorList>
            <person name="Brown C.T."/>
            <person name="Hug L.A."/>
            <person name="Thomas B.C."/>
            <person name="Sharon I."/>
            <person name="Castelle C.J."/>
            <person name="Singh A."/>
            <person name="Wilkins M.J."/>
            <person name="Williams K.H."/>
            <person name="Banfield J.F."/>
        </authorList>
    </citation>
    <scope>NUCLEOTIDE SEQUENCE [LARGE SCALE GENOMIC DNA]</scope>
</reference>
<dbReference type="Pfam" id="PF01245">
    <property type="entry name" value="Ribosomal_L19"/>
    <property type="match status" value="1"/>
</dbReference>
<evidence type="ECO:0000256" key="3">
    <source>
        <dbReference type="ARBA" id="ARBA00023274"/>
    </source>
</evidence>
<evidence type="ECO:0000313" key="7">
    <source>
        <dbReference type="EMBL" id="KKP64805.1"/>
    </source>
</evidence>
<proteinExistence type="inferred from homology"/>
<accession>A0A0G0DP36</accession>
<dbReference type="Gene3D" id="2.30.30.790">
    <property type="match status" value="1"/>
</dbReference>
<dbReference type="Proteomes" id="UP000033866">
    <property type="component" value="Unassembled WGS sequence"/>
</dbReference>
<gene>
    <name evidence="5" type="primary">rplS</name>
    <name evidence="7" type="ORF">UR61_C0039G0002</name>
</gene>
<keyword evidence="2 5" id="KW-0689">Ribosomal protein</keyword>
<evidence type="ECO:0000256" key="6">
    <source>
        <dbReference type="RuleBase" id="RU000559"/>
    </source>
</evidence>
<comment type="function">
    <text evidence="5 6">This protein is located at the 30S-50S ribosomal subunit interface and may play a role in the structure and function of the aminoacyl-tRNA binding site.</text>
</comment>
<evidence type="ECO:0000313" key="8">
    <source>
        <dbReference type="Proteomes" id="UP000033866"/>
    </source>
</evidence>
<evidence type="ECO:0000256" key="1">
    <source>
        <dbReference type="ARBA" id="ARBA00005781"/>
    </source>
</evidence>
<dbReference type="InterPro" id="IPR001857">
    <property type="entry name" value="Ribosomal_bL19"/>
</dbReference>
<protein>
    <recommendedName>
        <fullName evidence="4 5">Large ribosomal subunit protein bL19</fullName>
    </recommendedName>
</protein>
<dbReference type="HAMAP" id="MF_00402">
    <property type="entry name" value="Ribosomal_bL19"/>
    <property type="match status" value="1"/>
</dbReference>
<evidence type="ECO:0000256" key="4">
    <source>
        <dbReference type="ARBA" id="ARBA00035171"/>
    </source>
</evidence>
<dbReference type="EMBL" id="LBPV01000039">
    <property type="protein sequence ID" value="KKP64805.1"/>
    <property type="molecule type" value="Genomic_DNA"/>
</dbReference>
<dbReference type="InterPro" id="IPR038657">
    <property type="entry name" value="Ribosomal_bL19_sf"/>
</dbReference>
<evidence type="ECO:0000256" key="5">
    <source>
        <dbReference type="HAMAP-Rule" id="MF_00402"/>
    </source>
</evidence>
<organism evidence="7 8">
    <name type="scientific">candidate division WS6 bacterium GW2011_GWE1_34_7</name>
    <dbReference type="NCBI Taxonomy" id="1619093"/>
    <lineage>
        <taxon>Bacteria</taxon>
        <taxon>Candidatus Dojkabacteria</taxon>
    </lineage>
</organism>
<dbReference type="PATRIC" id="fig|1619093.3.peg.406"/>
<dbReference type="GO" id="GO:0022625">
    <property type="term" value="C:cytosolic large ribosomal subunit"/>
    <property type="evidence" value="ECO:0007669"/>
    <property type="project" value="TreeGrafter"/>
</dbReference>
<dbReference type="PANTHER" id="PTHR15680:SF9">
    <property type="entry name" value="LARGE RIBOSOMAL SUBUNIT PROTEIN BL19M"/>
    <property type="match status" value="1"/>
</dbReference>
<dbReference type="SUPFAM" id="SSF50104">
    <property type="entry name" value="Translation proteins SH3-like domain"/>
    <property type="match status" value="1"/>
</dbReference>
<dbReference type="PROSITE" id="PS01015">
    <property type="entry name" value="RIBOSOMAL_L19"/>
    <property type="match status" value="1"/>
</dbReference>
<sequence length="111" mass="12576">MSNTNDEKQKMPDFSPGDTVRVSYKIIEGEKTRIQPYEGIVIAMNGKGISKTFTVRKIGADNIGVERIFPIYSPNITQLTIVRKGRVRKAKLYYLRAKKGRAATRVKEKIS</sequence>
<name>A0A0G0DP36_9BACT</name>
<dbReference type="PRINTS" id="PR00061">
    <property type="entry name" value="RIBOSOMALL19"/>
</dbReference>
<dbReference type="GO" id="GO:0006412">
    <property type="term" value="P:translation"/>
    <property type="evidence" value="ECO:0007669"/>
    <property type="project" value="UniProtKB-UniRule"/>
</dbReference>
<keyword evidence="3 5" id="KW-0687">Ribonucleoprotein</keyword>
<comment type="similarity">
    <text evidence="1 5 6">Belongs to the bacterial ribosomal protein bL19 family.</text>
</comment>
<comment type="caution">
    <text evidence="7">The sequence shown here is derived from an EMBL/GenBank/DDBJ whole genome shotgun (WGS) entry which is preliminary data.</text>
</comment>